<proteinExistence type="predicted"/>
<dbReference type="CDD" id="cd01949">
    <property type="entry name" value="GGDEF"/>
    <property type="match status" value="1"/>
</dbReference>
<evidence type="ECO:0000256" key="1">
    <source>
        <dbReference type="ARBA" id="ARBA00001946"/>
    </source>
</evidence>
<sequence length="671" mass="74816">MSHNPWLSRLITLSSLKSRLLLGLSCALLLLAGLVLGMAWQVGKTMVQETNLAHLRYEADIIADEITQQIDHRFQALERLSNTLGVVSDTSQISYELRKNDSLLAWFDAIVVSDSQGRIIADWPAVAGRTGLETAELEYFKMLRGTRQPYVSEPFIGRASDMPMVLVSVPRLDSDGRFVGFIGGVVSLDSSGLFRRLATIRLGSEGYAAVATASGRVLYHPNRSLINNENVDLTANPLIDLALDGWRGDGIGSLLDGRVGLQSYAQVWPASWVVGLYLPIDQAQLPLSGFIQKLWWIWIVAALLMMPLLWWLLARILTPLDRLESQIGEVGIGRRSYVDLATSMQELEQVAHTFNRVEDERQQLVEHLQEREAFLDSVMNASPQGMFVADFGGNITYMNPALLEILGIESNILMETWLEQIHEDDRSGAEDMWQHSLKTGNDYMRQLRFIRSDNEMLWLDIHARVVMLSQGGNSLGLVGVVKDITERREQEALQRWEAEHDPLTGLLNRRGFERRLEDAFADFQKTSTPSALLLFDLDHFKPINDEGGHALGDEMLRRIAQVVAWEVRRSDHVARQGGDEFGVLLPSCTLGQAERIAESLRQSVSEVSVINEGKEYSVTLSIGVTTFGDSDVNVETVLSRADAASYDAKGLGRDSVVVKLPTSLGPVKMFE</sequence>
<evidence type="ECO:0000256" key="5">
    <source>
        <dbReference type="ARBA" id="ARBA00022989"/>
    </source>
</evidence>
<evidence type="ECO:0000259" key="9">
    <source>
        <dbReference type="PROSITE" id="PS50113"/>
    </source>
</evidence>
<dbReference type="OrthoDB" id="8929028at2"/>
<dbReference type="Gene3D" id="6.10.340.10">
    <property type="match status" value="1"/>
</dbReference>
<dbReference type="Gene3D" id="3.30.70.270">
    <property type="match status" value="1"/>
</dbReference>
<feature type="transmembrane region" description="Helical" evidence="7">
    <location>
        <begin position="294"/>
        <end position="313"/>
    </location>
</feature>
<name>A0A7C9NX10_9GAMM</name>
<dbReference type="InterPro" id="IPR033479">
    <property type="entry name" value="dCache_1"/>
</dbReference>
<evidence type="ECO:0000313" key="12">
    <source>
        <dbReference type="Proteomes" id="UP000480312"/>
    </source>
</evidence>
<reference evidence="11 12" key="1">
    <citation type="submission" date="2020-01" db="EMBL/GenBank/DDBJ databases">
        <title>Whole genome sequencing of Halomonas alkaliphila strain LS44.</title>
        <authorList>
            <person name="Kumar S."/>
            <person name="Paul D."/>
            <person name="Shouche Y."/>
            <person name="Suryavanshi M.V."/>
        </authorList>
    </citation>
    <scope>NUCLEOTIDE SEQUENCE [LARGE SCALE GENOMIC DNA]</scope>
    <source>
        <strain evidence="11 12">LS44</strain>
    </source>
</reference>
<dbReference type="GO" id="GO:0003824">
    <property type="term" value="F:catalytic activity"/>
    <property type="evidence" value="ECO:0007669"/>
    <property type="project" value="UniProtKB-ARBA"/>
</dbReference>
<gene>
    <name evidence="11" type="ORF">GPL32_07500</name>
</gene>
<dbReference type="GO" id="GO:0005886">
    <property type="term" value="C:plasma membrane"/>
    <property type="evidence" value="ECO:0007669"/>
    <property type="project" value="UniProtKB-SubCell"/>
</dbReference>
<evidence type="ECO:0000256" key="2">
    <source>
        <dbReference type="ARBA" id="ARBA00004651"/>
    </source>
</evidence>
<dbReference type="InterPro" id="IPR000160">
    <property type="entry name" value="GGDEF_dom"/>
</dbReference>
<dbReference type="NCBIfam" id="TIGR00254">
    <property type="entry name" value="GGDEF"/>
    <property type="match status" value="1"/>
</dbReference>
<keyword evidence="3" id="KW-1003">Cell membrane</keyword>
<dbReference type="NCBIfam" id="TIGR00229">
    <property type="entry name" value="sensory_box"/>
    <property type="match status" value="1"/>
</dbReference>
<dbReference type="PANTHER" id="PTHR46663">
    <property type="entry name" value="DIGUANYLATE CYCLASE DGCT-RELATED"/>
    <property type="match status" value="1"/>
</dbReference>
<evidence type="ECO:0000259" key="10">
    <source>
        <dbReference type="PROSITE" id="PS50887"/>
    </source>
</evidence>
<accession>A0A7C9NX10</accession>
<dbReference type="PROSITE" id="PS50887">
    <property type="entry name" value="GGDEF"/>
    <property type="match status" value="1"/>
</dbReference>
<comment type="subcellular location">
    <subcellularLocation>
        <location evidence="2">Cell membrane</location>
        <topology evidence="2">Multi-pass membrane protein</topology>
    </subcellularLocation>
</comment>
<dbReference type="EMBL" id="JAAEHK010000008">
    <property type="protein sequence ID" value="NDL70351.1"/>
    <property type="molecule type" value="Genomic_DNA"/>
</dbReference>
<feature type="domain" description="GGDEF" evidence="10">
    <location>
        <begin position="528"/>
        <end position="661"/>
    </location>
</feature>
<dbReference type="InterPro" id="IPR029787">
    <property type="entry name" value="Nucleotide_cyclase"/>
</dbReference>
<dbReference type="AlphaFoldDB" id="A0A7C9NX10"/>
<evidence type="ECO:0000313" key="11">
    <source>
        <dbReference type="EMBL" id="NDL70351.1"/>
    </source>
</evidence>
<dbReference type="Pfam" id="PF08447">
    <property type="entry name" value="PAS_3"/>
    <property type="match status" value="1"/>
</dbReference>
<evidence type="ECO:0000259" key="8">
    <source>
        <dbReference type="PROSITE" id="PS50112"/>
    </source>
</evidence>
<dbReference type="InterPro" id="IPR043128">
    <property type="entry name" value="Rev_trsase/Diguanyl_cyclase"/>
</dbReference>
<dbReference type="PROSITE" id="PS50112">
    <property type="entry name" value="PAS"/>
    <property type="match status" value="1"/>
</dbReference>
<dbReference type="PROSITE" id="PS50113">
    <property type="entry name" value="PAC"/>
    <property type="match status" value="1"/>
</dbReference>
<dbReference type="FunFam" id="3.30.70.270:FF:000001">
    <property type="entry name" value="Diguanylate cyclase domain protein"/>
    <property type="match status" value="1"/>
</dbReference>
<dbReference type="SMART" id="SM00091">
    <property type="entry name" value="PAS"/>
    <property type="match status" value="1"/>
</dbReference>
<feature type="domain" description="PAC" evidence="9">
    <location>
        <begin position="443"/>
        <end position="496"/>
    </location>
</feature>
<dbReference type="InterPro" id="IPR052163">
    <property type="entry name" value="DGC-Regulatory_Protein"/>
</dbReference>
<dbReference type="CDD" id="cd18773">
    <property type="entry name" value="PDC1_HK_sensor"/>
    <property type="match status" value="1"/>
</dbReference>
<evidence type="ECO:0000256" key="4">
    <source>
        <dbReference type="ARBA" id="ARBA00022692"/>
    </source>
</evidence>
<feature type="domain" description="PAS" evidence="8">
    <location>
        <begin position="371"/>
        <end position="440"/>
    </location>
</feature>
<dbReference type="SUPFAM" id="SSF55073">
    <property type="entry name" value="Nucleotide cyclase"/>
    <property type="match status" value="1"/>
</dbReference>
<dbReference type="Gene3D" id="3.30.450.20">
    <property type="entry name" value="PAS domain"/>
    <property type="match status" value="2"/>
</dbReference>
<protein>
    <submittedName>
        <fullName evidence="11">Diguanylate cyclase</fullName>
    </submittedName>
</protein>
<comment type="cofactor">
    <cofactor evidence="1">
        <name>Mg(2+)</name>
        <dbReference type="ChEBI" id="CHEBI:18420"/>
    </cofactor>
</comment>
<keyword evidence="4 7" id="KW-0812">Transmembrane</keyword>
<evidence type="ECO:0000256" key="6">
    <source>
        <dbReference type="ARBA" id="ARBA00023136"/>
    </source>
</evidence>
<comment type="caution">
    <text evidence="11">The sequence shown here is derived from an EMBL/GenBank/DDBJ whole genome shotgun (WGS) entry which is preliminary data.</text>
</comment>
<dbReference type="Pfam" id="PF02743">
    <property type="entry name" value="dCache_1"/>
    <property type="match status" value="1"/>
</dbReference>
<dbReference type="InterPro" id="IPR000014">
    <property type="entry name" value="PAS"/>
</dbReference>
<keyword evidence="6 7" id="KW-0472">Membrane</keyword>
<dbReference type="InterPro" id="IPR000700">
    <property type="entry name" value="PAS-assoc_C"/>
</dbReference>
<dbReference type="SMART" id="SM00086">
    <property type="entry name" value="PAC"/>
    <property type="match status" value="1"/>
</dbReference>
<dbReference type="SUPFAM" id="SSF55785">
    <property type="entry name" value="PYP-like sensor domain (PAS domain)"/>
    <property type="match status" value="1"/>
</dbReference>
<dbReference type="Pfam" id="PF00990">
    <property type="entry name" value="GGDEF"/>
    <property type="match status" value="1"/>
</dbReference>
<dbReference type="InterPro" id="IPR035965">
    <property type="entry name" value="PAS-like_dom_sf"/>
</dbReference>
<organism evidence="11 12">
    <name type="scientific">Vreelandella alkaliphila</name>
    <dbReference type="NCBI Taxonomy" id="272774"/>
    <lineage>
        <taxon>Bacteria</taxon>
        <taxon>Pseudomonadati</taxon>
        <taxon>Pseudomonadota</taxon>
        <taxon>Gammaproteobacteria</taxon>
        <taxon>Oceanospirillales</taxon>
        <taxon>Halomonadaceae</taxon>
        <taxon>Vreelandella</taxon>
    </lineage>
</organism>
<evidence type="ECO:0000256" key="7">
    <source>
        <dbReference type="SAM" id="Phobius"/>
    </source>
</evidence>
<dbReference type="PANTHER" id="PTHR46663:SF3">
    <property type="entry name" value="SLL0267 PROTEIN"/>
    <property type="match status" value="1"/>
</dbReference>
<dbReference type="CDD" id="cd00130">
    <property type="entry name" value="PAS"/>
    <property type="match status" value="1"/>
</dbReference>
<evidence type="ECO:0000256" key="3">
    <source>
        <dbReference type="ARBA" id="ARBA00022475"/>
    </source>
</evidence>
<dbReference type="Proteomes" id="UP000480312">
    <property type="component" value="Unassembled WGS sequence"/>
</dbReference>
<dbReference type="InterPro" id="IPR013655">
    <property type="entry name" value="PAS_fold_3"/>
</dbReference>
<dbReference type="CDD" id="cd18774">
    <property type="entry name" value="PDC2_HK_sensor"/>
    <property type="match status" value="1"/>
</dbReference>
<keyword evidence="5 7" id="KW-1133">Transmembrane helix</keyword>
<dbReference type="RefSeq" id="WP_162218244.1">
    <property type="nucleotide sequence ID" value="NZ_JAAEHK010000008.1"/>
</dbReference>
<dbReference type="SMART" id="SM00267">
    <property type="entry name" value="GGDEF"/>
    <property type="match status" value="1"/>
</dbReference>
<dbReference type="InterPro" id="IPR001610">
    <property type="entry name" value="PAC"/>
</dbReference>